<dbReference type="SUPFAM" id="SSF55729">
    <property type="entry name" value="Acyl-CoA N-acyltransferases (Nat)"/>
    <property type="match status" value="1"/>
</dbReference>
<reference evidence="4" key="1">
    <citation type="submission" date="2006-10" db="EMBL/GenBank/DDBJ databases">
        <title>Complete sequence of Solibacter usitatus Ellin6076.</title>
        <authorList>
            <consortium name="US DOE Joint Genome Institute"/>
            <person name="Copeland A."/>
            <person name="Lucas S."/>
            <person name="Lapidus A."/>
            <person name="Barry K."/>
            <person name="Detter J.C."/>
            <person name="Glavina del Rio T."/>
            <person name="Hammon N."/>
            <person name="Israni S."/>
            <person name="Dalin E."/>
            <person name="Tice H."/>
            <person name="Pitluck S."/>
            <person name="Thompson L.S."/>
            <person name="Brettin T."/>
            <person name="Bruce D."/>
            <person name="Han C."/>
            <person name="Tapia R."/>
            <person name="Gilna P."/>
            <person name="Schmutz J."/>
            <person name="Larimer F."/>
            <person name="Land M."/>
            <person name="Hauser L."/>
            <person name="Kyrpides N."/>
            <person name="Mikhailova N."/>
            <person name="Janssen P.H."/>
            <person name="Kuske C.R."/>
            <person name="Richardson P."/>
        </authorList>
    </citation>
    <scope>NUCLEOTIDE SEQUENCE</scope>
    <source>
        <strain evidence="4">Ellin6076</strain>
    </source>
</reference>
<protein>
    <submittedName>
        <fullName evidence="4">GCN5-related N-acetyltransferase</fullName>
    </submittedName>
</protein>
<dbReference type="AlphaFoldDB" id="Q01Z19"/>
<evidence type="ECO:0000259" key="3">
    <source>
        <dbReference type="PROSITE" id="PS51186"/>
    </source>
</evidence>
<name>Q01Z19_SOLUE</name>
<dbReference type="STRING" id="234267.Acid_4132"/>
<accession>Q01Z19</accession>
<dbReference type="KEGG" id="sus:Acid_4132"/>
<dbReference type="InterPro" id="IPR000182">
    <property type="entry name" value="GNAT_dom"/>
</dbReference>
<dbReference type="InterPro" id="IPR050832">
    <property type="entry name" value="Bact_Acetyltransf"/>
</dbReference>
<dbReference type="GO" id="GO:0016747">
    <property type="term" value="F:acyltransferase activity, transferring groups other than amino-acyl groups"/>
    <property type="evidence" value="ECO:0007669"/>
    <property type="project" value="InterPro"/>
</dbReference>
<dbReference type="InParanoid" id="Q01Z19"/>
<dbReference type="OrthoDB" id="9789603at2"/>
<sequence>MPSIEIRDVEDQDLPGVLKVLADSGIDGGHSFTLEEARDHYARIRKWPNFRLLAAIVDGEVAGTYSLLIMDKLGKRGTPAGVVEDVAVLPSRQGQGIGRAMMEHARAECRRAGCYKLALSSNLKRTDAHRFYDSLGFERHGFSFLTEF</sequence>
<dbReference type="HOGENOM" id="CLU_013985_34_6_0"/>
<dbReference type="Pfam" id="PF00583">
    <property type="entry name" value="Acetyltransf_1"/>
    <property type="match status" value="1"/>
</dbReference>
<gene>
    <name evidence="4" type="ordered locus">Acid_4132</name>
</gene>
<organism evidence="4">
    <name type="scientific">Solibacter usitatus (strain Ellin6076)</name>
    <dbReference type="NCBI Taxonomy" id="234267"/>
    <lineage>
        <taxon>Bacteria</taxon>
        <taxon>Pseudomonadati</taxon>
        <taxon>Acidobacteriota</taxon>
        <taxon>Terriglobia</taxon>
        <taxon>Bryobacterales</taxon>
        <taxon>Solibacteraceae</taxon>
        <taxon>Candidatus Solibacter</taxon>
    </lineage>
</organism>
<dbReference type="InterPro" id="IPR016181">
    <property type="entry name" value="Acyl_CoA_acyltransferase"/>
</dbReference>
<dbReference type="PROSITE" id="PS51186">
    <property type="entry name" value="GNAT"/>
    <property type="match status" value="1"/>
</dbReference>
<keyword evidence="2" id="KW-0012">Acyltransferase</keyword>
<dbReference type="EMBL" id="CP000473">
    <property type="protein sequence ID" value="ABJ85096.1"/>
    <property type="molecule type" value="Genomic_DNA"/>
</dbReference>
<dbReference type="PANTHER" id="PTHR43877">
    <property type="entry name" value="AMINOALKYLPHOSPHONATE N-ACETYLTRANSFERASE-RELATED-RELATED"/>
    <property type="match status" value="1"/>
</dbReference>
<dbReference type="FunCoup" id="Q01Z19">
    <property type="interactions" value="34"/>
</dbReference>
<dbReference type="CDD" id="cd04301">
    <property type="entry name" value="NAT_SF"/>
    <property type="match status" value="1"/>
</dbReference>
<keyword evidence="1 4" id="KW-0808">Transferase</keyword>
<evidence type="ECO:0000256" key="1">
    <source>
        <dbReference type="ARBA" id="ARBA00022679"/>
    </source>
</evidence>
<feature type="domain" description="N-acetyltransferase" evidence="3">
    <location>
        <begin position="4"/>
        <end position="148"/>
    </location>
</feature>
<evidence type="ECO:0000313" key="4">
    <source>
        <dbReference type="EMBL" id="ABJ85096.1"/>
    </source>
</evidence>
<proteinExistence type="predicted"/>
<dbReference type="eggNOG" id="COG0456">
    <property type="taxonomic scope" value="Bacteria"/>
</dbReference>
<dbReference type="Gene3D" id="3.40.630.30">
    <property type="match status" value="1"/>
</dbReference>
<evidence type="ECO:0000256" key="2">
    <source>
        <dbReference type="ARBA" id="ARBA00023315"/>
    </source>
</evidence>